<dbReference type="EMBL" id="REGN01003588">
    <property type="protein sequence ID" value="RNA21840.1"/>
    <property type="molecule type" value="Genomic_DNA"/>
</dbReference>
<dbReference type="AlphaFoldDB" id="A0A3M7RE86"/>
<proteinExistence type="predicted"/>
<protein>
    <submittedName>
        <fullName evidence="1">Uncharacterized protein</fullName>
    </submittedName>
</protein>
<keyword evidence="2" id="KW-1185">Reference proteome</keyword>
<reference evidence="1 2" key="1">
    <citation type="journal article" date="2018" name="Sci. Rep.">
        <title>Genomic signatures of local adaptation to the degree of environmental predictability in rotifers.</title>
        <authorList>
            <person name="Franch-Gras L."/>
            <person name="Hahn C."/>
            <person name="Garcia-Roger E.M."/>
            <person name="Carmona M.J."/>
            <person name="Serra M."/>
            <person name="Gomez A."/>
        </authorList>
    </citation>
    <scope>NUCLEOTIDE SEQUENCE [LARGE SCALE GENOMIC DNA]</scope>
    <source>
        <strain evidence="1">HYR1</strain>
    </source>
</reference>
<comment type="caution">
    <text evidence="1">The sequence shown here is derived from an EMBL/GenBank/DDBJ whole genome shotgun (WGS) entry which is preliminary data.</text>
</comment>
<name>A0A3M7RE86_BRAPC</name>
<evidence type="ECO:0000313" key="1">
    <source>
        <dbReference type="EMBL" id="RNA21840.1"/>
    </source>
</evidence>
<accession>A0A3M7RE86</accession>
<dbReference type="Proteomes" id="UP000276133">
    <property type="component" value="Unassembled WGS sequence"/>
</dbReference>
<organism evidence="1 2">
    <name type="scientific">Brachionus plicatilis</name>
    <name type="common">Marine rotifer</name>
    <name type="synonym">Brachionus muelleri</name>
    <dbReference type="NCBI Taxonomy" id="10195"/>
    <lineage>
        <taxon>Eukaryota</taxon>
        <taxon>Metazoa</taxon>
        <taxon>Spiralia</taxon>
        <taxon>Gnathifera</taxon>
        <taxon>Rotifera</taxon>
        <taxon>Eurotatoria</taxon>
        <taxon>Monogononta</taxon>
        <taxon>Pseudotrocha</taxon>
        <taxon>Ploima</taxon>
        <taxon>Brachionidae</taxon>
        <taxon>Brachionus</taxon>
    </lineage>
</organism>
<gene>
    <name evidence="1" type="ORF">BpHYR1_015149</name>
</gene>
<sequence length="60" mass="7174">MNSNAKRLLELQAVYDLDNTIRDSDSFEPSPQKIKDIYNEYLECMDLEKSNKYAYTNWFT</sequence>
<evidence type="ECO:0000313" key="2">
    <source>
        <dbReference type="Proteomes" id="UP000276133"/>
    </source>
</evidence>